<evidence type="ECO:0000256" key="1">
    <source>
        <dbReference type="SAM" id="Phobius"/>
    </source>
</evidence>
<dbReference type="EMBL" id="BAAATD010000018">
    <property type="protein sequence ID" value="GAA2633875.1"/>
    <property type="molecule type" value="Genomic_DNA"/>
</dbReference>
<dbReference type="Proteomes" id="UP001501509">
    <property type="component" value="Unassembled WGS sequence"/>
</dbReference>
<feature type="transmembrane region" description="Helical" evidence="1">
    <location>
        <begin position="51"/>
        <end position="72"/>
    </location>
</feature>
<feature type="transmembrane region" description="Helical" evidence="1">
    <location>
        <begin position="160"/>
        <end position="179"/>
    </location>
</feature>
<feature type="transmembrane region" description="Helical" evidence="1">
    <location>
        <begin position="132"/>
        <end position="153"/>
    </location>
</feature>
<protein>
    <submittedName>
        <fullName evidence="2">ABC transporter permease</fullName>
    </submittedName>
</protein>
<sequence>MNSTIAMITFRAMLGRKRALLLFVLPVIMLALAIGLKATGYADLDVSANVLHRFGLSTLLPLLALIAGTGVIGPEIDDGQIMYVLTKPIPRQVIVFTKLMVAIVLIVLFAVIPTLLAGLIMSGTTAQVTPALTVGVLLGSIAYAAVFVALGVISRNAVTIGLIYVLIWEILLGNFAPGAKSASIQQWSLSVADKLTEASQIKSTVDLPVAVIMLALITVTATALATVRLRSLSVASAE</sequence>
<evidence type="ECO:0000313" key="2">
    <source>
        <dbReference type="EMBL" id="GAA2633875.1"/>
    </source>
</evidence>
<feature type="transmembrane region" description="Helical" evidence="1">
    <location>
        <begin position="93"/>
        <end position="120"/>
    </location>
</feature>
<reference evidence="2 3" key="1">
    <citation type="journal article" date="2019" name="Int. J. Syst. Evol. Microbiol.">
        <title>The Global Catalogue of Microorganisms (GCM) 10K type strain sequencing project: providing services to taxonomists for standard genome sequencing and annotation.</title>
        <authorList>
            <consortium name="The Broad Institute Genomics Platform"/>
            <consortium name="The Broad Institute Genome Sequencing Center for Infectious Disease"/>
            <person name="Wu L."/>
            <person name="Ma J."/>
        </authorList>
    </citation>
    <scope>NUCLEOTIDE SEQUENCE [LARGE SCALE GENOMIC DNA]</scope>
    <source>
        <strain evidence="2 3">JCM 6833</strain>
    </source>
</reference>
<name>A0ABN3QSN0_9ACTN</name>
<keyword evidence="1" id="KW-0472">Membrane</keyword>
<evidence type="ECO:0000313" key="3">
    <source>
        <dbReference type="Proteomes" id="UP001501509"/>
    </source>
</evidence>
<keyword evidence="1" id="KW-0812">Transmembrane</keyword>
<organism evidence="2 3">
    <name type="scientific">Actinomadura fulvescens</name>
    <dbReference type="NCBI Taxonomy" id="46160"/>
    <lineage>
        <taxon>Bacteria</taxon>
        <taxon>Bacillati</taxon>
        <taxon>Actinomycetota</taxon>
        <taxon>Actinomycetes</taxon>
        <taxon>Streptosporangiales</taxon>
        <taxon>Thermomonosporaceae</taxon>
        <taxon>Actinomadura</taxon>
    </lineage>
</organism>
<dbReference type="Pfam" id="PF12730">
    <property type="entry name" value="ABC2_membrane_4"/>
    <property type="match status" value="1"/>
</dbReference>
<keyword evidence="3" id="KW-1185">Reference proteome</keyword>
<dbReference type="PANTHER" id="PTHR37305">
    <property type="entry name" value="INTEGRAL MEMBRANE PROTEIN-RELATED"/>
    <property type="match status" value="1"/>
</dbReference>
<dbReference type="PANTHER" id="PTHR37305:SF1">
    <property type="entry name" value="MEMBRANE PROTEIN"/>
    <property type="match status" value="1"/>
</dbReference>
<dbReference type="RefSeq" id="WP_344548266.1">
    <property type="nucleotide sequence ID" value="NZ_BAAATD010000018.1"/>
</dbReference>
<keyword evidence="1" id="KW-1133">Transmembrane helix</keyword>
<accession>A0ABN3QSN0</accession>
<proteinExistence type="predicted"/>
<gene>
    <name evidence="2" type="ORF">GCM10010411_85680</name>
</gene>
<comment type="caution">
    <text evidence="2">The sequence shown here is derived from an EMBL/GenBank/DDBJ whole genome shotgun (WGS) entry which is preliminary data.</text>
</comment>
<feature type="transmembrane region" description="Helical" evidence="1">
    <location>
        <begin position="207"/>
        <end position="227"/>
    </location>
</feature>